<feature type="transmembrane region" description="Helical" evidence="3">
    <location>
        <begin position="1493"/>
        <end position="1516"/>
    </location>
</feature>
<evidence type="ECO:0000256" key="2">
    <source>
        <dbReference type="SAM" id="MobiDB-lite"/>
    </source>
</evidence>
<feature type="compositionally biased region" description="Low complexity" evidence="2">
    <location>
        <begin position="1134"/>
        <end position="1150"/>
    </location>
</feature>
<dbReference type="PANTHER" id="PTHR48125:SF10">
    <property type="entry name" value="OS12G0136300 PROTEIN"/>
    <property type="match status" value="1"/>
</dbReference>
<organism evidence="4 5">
    <name type="scientific">Asanoa ishikariensis</name>
    <dbReference type="NCBI Taxonomy" id="137265"/>
    <lineage>
        <taxon>Bacteria</taxon>
        <taxon>Bacillati</taxon>
        <taxon>Actinomycetota</taxon>
        <taxon>Actinomycetes</taxon>
        <taxon>Micromonosporales</taxon>
        <taxon>Micromonosporaceae</taxon>
        <taxon>Asanoa</taxon>
    </lineage>
</organism>
<dbReference type="STRING" id="137265.SAMN05421684_1307"/>
<feature type="region of interest" description="Disordered" evidence="2">
    <location>
        <begin position="320"/>
        <end position="376"/>
    </location>
</feature>
<feature type="transmembrane region" description="Helical" evidence="3">
    <location>
        <begin position="1412"/>
        <end position="1430"/>
    </location>
</feature>
<feature type="transmembrane region" description="Helical" evidence="3">
    <location>
        <begin position="953"/>
        <end position="971"/>
    </location>
</feature>
<feature type="transmembrane region" description="Helical" evidence="3">
    <location>
        <begin position="171"/>
        <end position="192"/>
    </location>
</feature>
<feature type="transmembrane region" description="Helical" evidence="3">
    <location>
        <begin position="234"/>
        <end position="253"/>
    </location>
</feature>
<feature type="transmembrane region" description="Helical" evidence="3">
    <location>
        <begin position="204"/>
        <end position="222"/>
    </location>
</feature>
<feature type="transmembrane region" description="Helical" evidence="3">
    <location>
        <begin position="1625"/>
        <end position="1645"/>
    </location>
</feature>
<feature type="transmembrane region" description="Helical" evidence="3">
    <location>
        <begin position="1218"/>
        <end position="1239"/>
    </location>
</feature>
<feature type="transmembrane region" description="Helical" evidence="3">
    <location>
        <begin position="881"/>
        <end position="905"/>
    </location>
</feature>
<evidence type="ECO:0000256" key="3">
    <source>
        <dbReference type="SAM" id="Phobius"/>
    </source>
</evidence>
<keyword evidence="3" id="KW-1133">Transmembrane helix</keyword>
<feature type="transmembrane region" description="Helical" evidence="3">
    <location>
        <begin position="1575"/>
        <end position="1591"/>
    </location>
</feature>
<keyword evidence="1" id="KW-0175">Coiled coil</keyword>
<feature type="transmembrane region" description="Helical" evidence="3">
    <location>
        <begin position="1304"/>
        <end position="1328"/>
    </location>
</feature>
<feature type="transmembrane region" description="Helical" evidence="3">
    <location>
        <begin position="766"/>
        <end position="787"/>
    </location>
</feature>
<feature type="transmembrane region" description="Helical" evidence="3">
    <location>
        <begin position="1358"/>
        <end position="1376"/>
    </location>
</feature>
<feature type="transmembrane region" description="Helical" evidence="3">
    <location>
        <begin position="977"/>
        <end position="995"/>
    </location>
</feature>
<feature type="transmembrane region" description="Helical" evidence="3">
    <location>
        <begin position="575"/>
        <end position="593"/>
    </location>
</feature>
<feature type="transmembrane region" description="Helical" evidence="3">
    <location>
        <begin position="1603"/>
        <end position="1619"/>
    </location>
</feature>
<keyword evidence="3" id="KW-0472">Membrane</keyword>
<feature type="transmembrane region" description="Helical" evidence="3">
    <location>
        <begin position="622"/>
        <end position="641"/>
    </location>
</feature>
<feature type="transmembrane region" description="Helical" evidence="3">
    <location>
        <begin position="852"/>
        <end position="869"/>
    </location>
</feature>
<feature type="transmembrane region" description="Helical" evidence="3">
    <location>
        <begin position="439"/>
        <end position="458"/>
    </location>
</feature>
<evidence type="ECO:0000256" key="1">
    <source>
        <dbReference type="SAM" id="Coils"/>
    </source>
</evidence>
<dbReference type="EMBL" id="FNQB01000001">
    <property type="protein sequence ID" value="SDY74129.1"/>
    <property type="molecule type" value="Genomic_DNA"/>
</dbReference>
<evidence type="ECO:0000313" key="4">
    <source>
        <dbReference type="EMBL" id="SDY74129.1"/>
    </source>
</evidence>
<feature type="transmembrane region" description="Helical" evidence="3">
    <location>
        <begin position="147"/>
        <end position="165"/>
    </location>
</feature>
<accession>A0A1H3MD66</accession>
<feature type="transmembrane region" description="Helical" evidence="3">
    <location>
        <begin position="1729"/>
        <end position="1745"/>
    </location>
</feature>
<sequence>MERYPCPSCGREIDPAPRCPYCNAEQGRWADEVQRIEREIAEIRRQDIQLARDQRLLAQRMQAARFQRDILSAANQERLKEQIKKPRRVLRRRATKRPPTADPTGPRIPRQQPTGAGAPPEPPPPPRVQDLDDEGVRPEASPREIQNVYLGLGALLLGVAAVVFAGVTPFAIPRLAILTGAAALMLGVAPFVRARQLSSTAETVSAVGLTLVPLIGYALYLVPAVRSGPVPGEVFGGIVFAVTAAIAAVYASATGLSVPRYATVLALQPVIPLLAHGSINGPTGWAFSLAAVAAMDVWLGRQYAAFGSLVPPAWSARLAPPRPTPVDEPAATAKTTTAEDDAGPKVSRIVSSPVPGQRTEEEGAGDPAAAGIRRPEGAAEEAEVLLDAGPSDAPVSGPPPQTEVTARWLREMSWVLFGIAIGAALIYAVAGLVEARTLPAATVAGIALVLSAGIGLVGSLQLRRRPLPDVAGAVMTLAIIGAAGRVASVALPGHALVVVAAIIALIGFAVRALPDESRRGPQLASTAAMLVLGVVIAGNTLRAAIAPVEAALPMWRADLTAYDAKLDAAIGSAQWQLAVAAALLTIAAVLAAPQEIRRELAVAGAALTALAAPASFDLGWAAAPWPPAIAAIAIGVAGLWARTNRAGVAHAVGAALVGLAAAGASTARPALTAAVLLVIAASGALIAAAARSATIRDNAGADAVGEWAAGGAAFAFPGAVASFVAATVPATNATVPILATGFLAVCATLSFAALNQVAERHLSIPLTVGTGLGAMTVAAAAFAAPQSMVADKLVGALMLVAAVLLFLAPSIDHGRRADRMLDGADFASAAATTALIGALARIAAILAPGGEIATVAAMILVVAIAVRALPEGWRRGPALGIAVGGGVIAAVAGYQSLAGGLRILATPGALWEADLSRWPGSTDAIGSWQAPVALVLLAGAAAIVLPRPWSYDVAGVFVGLATIGAPAALGLPWYSPILVGGAVATIYGVAAVMAADPRAGIARIWVAAAVALHAVGASVVRPWTTAAALGIIVLIGAVVAGLAANAVAGPADEAGPRWPLFSRPGTGATTESAGYPDAESAGPIGVDAQARAAGERVTVPNSRPGTERITVPAGDEDFGPSAGGSAPTGGGGTATMTRPRAAATGERAATSADIAAPPHLSTVGGLALGGALLALPGALAGFAASVGSSAVVVLTAALAGSSLGMALLALTRSRMAPFLAYASVGLAGGATITAATALGTGVSPGVYAAAAAMLGILAELLRATVSPGGEAERVRRWSAFGSGPWRRQLAASGRRWSLEPAMGALLLAVPGILFALYALGPALIAALIDPLQVVNRVWEGPPAALLDPPEAAVDPSNVLSALLLTVAAGLAALAFSGGRPARAIPVVLPGIAVTILITPMSLGLGWPQTTQAALAVFAVTMLALALTPPPPESELAQSLRSARITAFVIGLAAGNAGLSGSLATRGMTLFTLGSAVLVGAAAALYGKTERARILGWLFAAIMAQAFVLTLGLVGGLPRTTSAFGVLGVGAALLIGAALVPRLRHPQARREATTVEWSGYGAGLIAFALAFDSLPHLAGLLAAWGAVLGIAAGRPGRRASRRRVMFYSALGCEVVAWWLLMDLGEVRLLEAYTLPFAAVALVAGLIELRQRPSLGSWVAYGPALVAAFLPTTVLVLTRDTTDTRELLLLVGAAATLIFGAMVKQQAPVIVGAVVTGISAIHFTVTRVGPYYVVLPIGVILLVLGANNENRRRAQERIRSLRGMR</sequence>
<feature type="transmembrane region" description="Helical" evidence="3">
    <location>
        <begin position="707"/>
        <end position="728"/>
    </location>
</feature>
<feature type="transmembrane region" description="Helical" evidence="3">
    <location>
        <begin position="525"/>
        <end position="545"/>
    </location>
</feature>
<feature type="coiled-coil region" evidence="1">
    <location>
        <begin position="26"/>
        <end position="53"/>
    </location>
</feature>
<dbReference type="InterPro" id="IPR058062">
    <property type="entry name" value="SCO7613_C"/>
</dbReference>
<feature type="transmembrane region" description="Helical" evidence="3">
    <location>
        <begin position="1442"/>
        <end position="1463"/>
    </location>
</feature>
<feature type="transmembrane region" description="Helical" evidence="3">
    <location>
        <begin position="1551"/>
        <end position="1569"/>
    </location>
</feature>
<feature type="transmembrane region" description="Helical" evidence="3">
    <location>
        <begin position="793"/>
        <end position="811"/>
    </location>
</feature>
<feature type="transmembrane region" description="Helical" evidence="3">
    <location>
        <begin position="493"/>
        <end position="513"/>
    </location>
</feature>
<dbReference type="RefSeq" id="WP_143049657.1">
    <property type="nucleotide sequence ID" value="NZ_BOND01000017.1"/>
</dbReference>
<feature type="transmembrane region" description="Helical" evidence="3">
    <location>
        <begin position="673"/>
        <end position="695"/>
    </location>
</feature>
<feature type="transmembrane region" description="Helical" evidence="3">
    <location>
        <begin position="734"/>
        <end position="754"/>
    </location>
</feature>
<dbReference type="NCBIfam" id="NF047321">
    <property type="entry name" value="SCO7613_CTERM"/>
    <property type="match status" value="1"/>
</dbReference>
<keyword evidence="5" id="KW-1185">Reference proteome</keyword>
<feature type="region of interest" description="Disordered" evidence="2">
    <location>
        <begin position="77"/>
        <end position="138"/>
    </location>
</feature>
<feature type="transmembrane region" description="Helical" evidence="3">
    <location>
        <begin position="414"/>
        <end position="433"/>
    </location>
</feature>
<feature type="transmembrane region" description="Helical" evidence="3">
    <location>
        <begin position="1190"/>
        <end position="1211"/>
    </location>
</feature>
<evidence type="ECO:0000313" key="5">
    <source>
        <dbReference type="Proteomes" id="UP000199632"/>
    </source>
</evidence>
<proteinExistence type="predicted"/>
<feature type="transmembrane region" description="Helical" evidence="3">
    <location>
        <begin position="1707"/>
        <end position="1723"/>
    </location>
</feature>
<feature type="transmembrane region" description="Helical" evidence="3">
    <location>
        <begin position="823"/>
        <end position="846"/>
    </location>
</feature>
<feature type="transmembrane region" description="Helical" evidence="3">
    <location>
        <begin position="1163"/>
        <end position="1184"/>
    </location>
</feature>
<dbReference type="OrthoDB" id="3416299at2"/>
<reference evidence="5" key="1">
    <citation type="submission" date="2016-10" db="EMBL/GenBank/DDBJ databases">
        <authorList>
            <person name="Varghese N."/>
            <person name="Submissions S."/>
        </authorList>
    </citation>
    <scope>NUCLEOTIDE SEQUENCE [LARGE SCALE GENOMIC DNA]</scope>
    <source>
        <strain evidence="5">DSM 44718</strain>
    </source>
</reference>
<feature type="transmembrane region" description="Helical" evidence="3">
    <location>
        <begin position="648"/>
        <end position="667"/>
    </location>
</feature>
<feature type="transmembrane region" description="Helical" evidence="3">
    <location>
        <begin position="1657"/>
        <end position="1676"/>
    </location>
</feature>
<feature type="transmembrane region" description="Helical" evidence="3">
    <location>
        <begin position="1002"/>
        <end position="1020"/>
    </location>
</feature>
<feature type="transmembrane region" description="Helical" evidence="3">
    <location>
        <begin position="1682"/>
        <end position="1700"/>
    </location>
</feature>
<keyword evidence="3" id="KW-0812">Transmembrane</keyword>
<feature type="transmembrane region" description="Helical" evidence="3">
    <location>
        <begin position="1245"/>
        <end position="1265"/>
    </location>
</feature>
<dbReference type="PANTHER" id="PTHR48125">
    <property type="entry name" value="LP07818P1"/>
    <property type="match status" value="1"/>
</dbReference>
<feature type="transmembrane region" description="Helical" evidence="3">
    <location>
        <begin position="470"/>
        <end position="487"/>
    </location>
</feature>
<feature type="transmembrane region" description="Helical" evidence="3">
    <location>
        <begin position="1469"/>
        <end position="1486"/>
    </location>
</feature>
<protein>
    <submittedName>
        <fullName evidence="4">Uncharacterized protein</fullName>
    </submittedName>
</protein>
<feature type="compositionally biased region" description="Basic residues" evidence="2">
    <location>
        <begin position="85"/>
        <end position="96"/>
    </location>
</feature>
<feature type="transmembrane region" description="Helical" evidence="3">
    <location>
        <begin position="925"/>
        <end position="946"/>
    </location>
</feature>
<feature type="transmembrane region" description="Helical" evidence="3">
    <location>
        <begin position="1522"/>
        <end position="1539"/>
    </location>
</feature>
<feature type="region of interest" description="Disordered" evidence="2">
    <location>
        <begin position="1054"/>
        <end position="1150"/>
    </location>
</feature>
<feature type="transmembrane region" description="Helical" evidence="3">
    <location>
        <begin position="600"/>
        <end position="616"/>
    </location>
</feature>
<feature type="transmembrane region" description="Helical" evidence="3">
    <location>
        <begin position="1026"/>
        <end position="1048"/>
    </location>
</feature>
<dbReference type="Proteomes" id="UP000199632">
    <property type="component" value="Unassembled WGS sequence"/>
</dbReference>
<name>A0A1H3MD66_9ACTN</name>
<feature type="transmembrane region" description="Helical" evidence="3">
    <location>
        <begin position="1383"/>
        <end position="1406"/>
    </location>
</feature>
<gene>
    <name evidence="4" type="ORF">SAMN05421684_1307</name>
</gene>